<dbReference type="AlphaFoldDB" id="A0A7Z0J4A1"/>
<organism evidence="2 3">
    <name type="scientific">Nesterenkonia sandarakina</name>
    <dbReference type="NCBI Taxonomy" id="272918"/>
    <lineage>
        <taxon>Bacteria</taxon>
        <taxon>Bacillati</taxon>
        <taxon>Actinomycetota</taxon>
        <taxon>Actinomycetes</taxon>
        <taxon>Micrococcales</taxon>
        <taxon>Micrococcaceae</taxon>
        <taxon>Nesterenkonia</taxon>
    </lineage>
</organism>
<evidence type="ECO:0000313" key="2">
    <source>
        <dbReference type="EMBL" id="NYJ18125.1"/>
    </source>
</evidence>
<sequence>MRTGPAPARLRRWFALAWLMSQAFTKHQPGAILAYPVTLLTVGIYLPRRQVYETDDGTGMVIFGRFRISNELSAAALVFLAFLGVVVLTGVTIGPWGLNVAALLWLPFTLGLAQLDSGALSMTPVGPETPRGERWQVAALAQRPDTRLTALLLTRSLLASLPSGAVAVAAAADDRLLAAYQRLGFTKGKRRRVYRVTR</sequence>
<dbReference type="EMBL" id="JACCFQ010000002">
    <property type="protein sequence ID" value="NYJ18125.1"/>
    <property type="molecule type" value="Genomic_DNA"/>
</dbReference>
<reference evidence="2 3" key="1">
    <citation type="submission" date="2020-07" db="EMBL/GenBank/DDBJ databases">
        <title>Sequencing the genomes of 1000 actinobacteria strains.</title>
        <authorList>
            <person name="Klenk H.-P."/>
        </authorList>
    </citation>
    <scope>NUCLEOTIDE SEQUENCE [LARGE SCALE GENOMIC DNA]</scope>
    <source>
        <strain evidence="2 3">DSM 15664</strain>
    </source>
</reference>
<proteinExistence type="predicted"/>
<accession>A0A7Z0J4A1</accession>
<name>A0A7Z0J4A1_9MICC</name>
<comment type="caution">
    <text evidence="2">The sequence shown here is derived from an EMBL/GenBank/DDBJ whole genome shotgun (WGS) entry which is preliminary data.</text>
</comment>
<keyword evidence="1" id="KW-1133">Transmembrane helix</keyword>
<evidence type="ECO:0000313" key="3">
    <source>
        <dbReference type="Proteomes" id="UP000560069"/>
    </source>
</evidence>
<evidence type="ECO:0000256" key="1">
    <source>
        <dbReference type="SAM" id="Phobius"/>
    </source>
</evidence>
<dbReference type="Proteomes" id="UP000560069">
    <property type="component" value="Unassembled WGS sequence"/>
</dbReference>
<keyword evidence="3" id="KW-1185">Reference proteome</keyword>
<keyword evidence="1" id="KW-0812">Transmembrane</keyword>
<dbReference type="RefSeq" id="WP_179443059.1">
    <property type="nucleotide sequence ID" value="NZ_BAAALK010000003.1"/>
</dbReference>
<protein>
    <submittedName>
        <fullName evidence="2">Uncharacterized protein</fullName>
    </submittedName>
</protein>
<keyword evidence="1" id="KW-0472">Membrane</keyword>
<feature type="transmembrane region" description="Helical" evidence="1">
    <location>
        <begin position="72"/>
        <end position="91"/>
    </location>
</feature>
<gene>
    <name evidence="2" type="ORF">HNR11_002715</name>
</gene>